<dbReference type="OrthoDB" id="2901132at2759"/>
<keyword evidence="3" id="KW-1185">Reference proteome</keyword>
<dbReference type="EMBL" id="MU250592">
    <property type="protein sequence ID" value="KAG7439494.1"/>
    <property type="molecule type" value="Genomic_DNA"/>
</dbReference>
<accession>A0A9P7VF03</accession>
<evidence type="ECO:0000256" key="1">
    <source>
        <dbReference type="SAM" id="MobiDB-lite"/>
    </source>
</evidence>
<dbReference type="GeneID" id="66104370"/>
<sequence length="253" mass="28178">MQICLEDDITRQPPLQARDDNPTLYEIQASRNDPQPVVPHMKNKRRFGEQIDDGVSGFSVAPSKPVFYKNKTAMRAPRGPKCPDQERYFYNAISRASKPYDKQGEDSYNANALTPAARELSKSSPNMKKMKTHYVGEIQRGVSGSNSDRSGFSFLPKRRDGEERTGTKESSADKSVFSQIQSVHHTADSDRLSETVKSRTIYDVTHPSRAVPLPPKVNPANSHGLGRTIYDVHHPGGARKSQRLAGKKAVVRS</sequence>
<dbReference type="RefSeq" id="XP_043032994.1">
    <property type="nucleotide sequence ID" value="XM_043182074.1"/>
</dbReference>
<feature type="compositionally biased region" description="Basic and acidic residues" evidence="1">
    <location>
        <begin position="157"/>
        <end position="172"/>
    </location>
</feature>
<protein>
    <submittedName>
        <fullName evidence="2">Uncharacterized protein</fullName>
    </submittedName>
</protein>
<feature type="compositionally biased region" description="Basic residues" evidence="1">
    <location>
        <begin position="236"/>
        <end position="253"/>
    </location>
</feature>
<comment type="caution">
    <text evidence="2">The sequence shown here is derived from an EMBL/GenBank/DDBJ whole genome shotgun (WGS) entry which is preliminary data.</text>
</comment>
<gene>
    <name evidence="2" type="ORF">BT62DRAFT_735070</name>
</gene>
<dbReference type="Proteomes" id="UP000812287">
    <property type="component" value="Unassembled WGS sequence"/>
</dbReference>
<organism evidence="2 3">
    <name type="scientific">Guyanagaster necrorhizus</name>
    <dbReference type="NCBI Taxonomy" id="856835"/>
    <lineage>
        <taxon>Eukaryota</taxon>
        <taxon>Fungi</taxon>
        <taxon>Dikarya</taxon>
        <taxon>Basidiomycota</taxon>
        <taxon>Agaricomycotina</taxon>
        <taxon>Agaricomycetes</taxon>
        <taxon>Agaricomycetidae</taxon>
        <taxon>Agaricales</taxon>
        <taxon>Marasmiineae</taxon>
        <taxon>Physalacriaceae</taxon>
        <taxon>Guyanagaster</taxon>
    </lineage>
</organism>
<feature type="compositionally biased region" description="Basic and acidic residues" evidence="1">
    <location>
        <begin position="185"/>
        <end position="197"/>
    </location>
</feature>
<dbReference type="AlphaFoldDB" id="A0A9P7VF03"/>
<evidence type="ECO:0000313" key="3">
    <source>
        <dbReference type="Proteomes" id="UP000812287"/>
    </source>
</evidence>
<reference evidence="2" key="1">
    <citation type="submission" date="2020-11" db="EMBL/GenBank/DDBJ databases">
        <title>Adaptations for nitrogen fixation in a non-lichenized fungal sporocarp promotes dispersal by wood-feeding termites.</title>
        <authorList>
            <consortium name="DOE Joint Genome Institute"/>
            <person name="Koch R.A."/>
            <person name="Yoon G."/>
            <person name="Arayal U."/>
            <person name="Lail K."/>
            <person name="Amirebrahimi M."/>
            <person name="Labutti K."/>
            <person name="Lipzen A."/>
            <person name="Riley R."/>
            <person name="Barry K."/>
            <person name="Henrissat B."/>
            <person name="Grigoriev I.V."/>
            <person name="Herr J.R."/>
            <person name="Aime M.C."/>
        </authorList>
    </citation>
    <scope>NUCLEOTIDE SEQUENCE</scope>
    <source>
        <strain evidence="2">MCA 3950</strain>
    </source>
</reference>
<name>A0A9P7VF03_9AGAR</name>
<evidence type="ECO:0000313" key="2">
    <source>
        <dbReference type="EMBL" id="KAG7439494.1"/>
    </source>
</evidence>
<feature type="region of interest" description="Disordered" evidence="1">
    <location>
        <begin position="99"/>
        <end position="253"/>
    </location>
</feature>
<proteinExistence type="predicted"/>